<protein>
    <recommendedName>
        <fullName evidence="4">Type IV leader peptidase family protein</fullName>
    </recommendedName>
</protein>
<dbReference type="RefSeq" id="WP_302885186.1">
    <property type="nucleotide sequence ID" value="NZ_JAUMIT010000009.1"/>
</dbReference>
<evidence type="ECO:0008006" key="4">
    <source>
        <dbReference type="Google" id="ProtNLM"/>
    </source>
</evidence>
<dbReference type="EMBL" id="JAUMIT010000009">
    <property type="protein sequence ID" value="MDO3695881.1"/>
    <property type="molecule type" value="Genomic_DNA"/>
</dbReference>
<keyword evidence="1" id="KW-0812">Transmembrane</keyword>
<name>A0ABT8VVA0_9FLAO</name>
<comment type="caution">
    <text evidence="2">The sequence shown here is derived from an EMBL/GenBank/DDBJ whole genome shotgun (WGS) entry which is preliminary data.</text>
</comment>
<proteinExistence type="predicted"/>
<accession>A0ABT8VVA0</accession>
<reference evidence="2" key="1">
    <citation type="submission" date="2023-07" db="EMBL/GenBank/DDBJ databases">
        <title>Wenyingzhuangia sp. chi5 genome sequencing and assembly.</title>
        <authorList>
            <person name="Park S."/>
        </authorList>
    </citation>
    <scope>NUCLEOTIDE SEQUENCE</scope>
    <source>
        <strain evidence="2">Chi5</strain>
    </source>
</reference>
<keyword evidence="1" id="KW-1133">Transmembrane helix</keyword>
<evidence type="ECO:0000313" key="2">
    <source>
        <dbReference type="EMBL" id="MDO3695881.1"/>
    </source>
</evidence>
<gene>
    <name evidence="2" type="ORF">QVZ41_13605</name>
</gene>
<evidence type="ECO:0000256" key="1">
    <source>
        <dbReference type="SAM" id="Phobius"/>
    </source>
</evidence>
<feature type="transmembrane region" description="Helical" evidence="1">
    <location>
        <begin position="25"/>
        <end position="43"/>
    </location>
</feature>
<sequence>MGFLNFLLGITFVSIFIQDYKNREVYWFLFPFVAFLCGILFYQNTLSELLINALVLNNLFVLLLILILWLYSKLKLRTAFFKTIGLGDVLLFFAVSCSFSTISFIVIFIAALIFSLGIHLYVTRIAESNTTVPLAGYMSLFFLIVYMFNWVGMLEVVYKI</sequence>
<feature type="transmembrane region" description="Helical" evidence="1">
    <location>
        <begin position="91"/>
        <end position="122"/>
    </location>
</feature>
<dbReference type="Proteomes" id="UP001168642">
    <property type="component" value="Unassembled WGS sequence"/>
</dbReference>
<organism evidence="2 3">
    <name type="scientific">Wenyingzhuangia gilva</name>
    <dbReference type="NCBI Taxonomy" id="3057677"/>
    <lineage>
        <taxon>Bacteria</taxon>
        <taxon>Pseudomonadati</taxon>
        <taxon>Bacteroidota</taxon>
        <taxon>Flavobacteriia</taxon>
        <taxon>Flavobacteriales</taxon>
        <taxon>Flavobacteriaceae</taxon>
        <taxon>Wenyingzhuangia</taxon>
    </lineage>
</organism>
<keyword evidence="3" id="KW-1185">Reference proteome</keyword>
<keyword evidence="1" id="KW-0472">Membrane</keyword>
<evidence type="ECO:0000313" key="3">
    <source>
        <dbReference type="Proteomes" id="UP001168642"/>
    </source>
</evidence>
<feature type="transmembrane region" description="Helical" evidence="1">
    <location>
        <begin position="49"/>
        <end position="71"/>
    </location>
</feature>
<feature type="transmembrane region" description="Helical" evidence="1">
    <location>
        <begin position="134"/>
        <end position="158"/>
    </location>
</feature>